<accession>W4F8W9</accession>
<dbReference type="EMBL" id="KI913480">
    <property type="protein sequence ID" value="ETV63930.1"/>
    <property type="molecule type" value="Genomic_DNA"/>
</dbReference>
<reference evidence="1" key="1">
    <citation type="submission" date="2013-12" db="EMBL/GenBank/DDBJ databases">
        <title>The Genome Sequence of Aphanomyces astaci APO3.</title>
        <authorList>
            <consortium name="The Broad Institute Genomics Platform"/>
            <person name="Russ C."/>
            <person name="Tyler B."/>
            <person name="van West P."/>
            <person name="Dieguez-Uribeondo J."/>
            <person name="Young S.K."/>
            <person name="Zeng Q."/>
            <person name="Gargeya S."/>
            <person name="Fitzgerald M."/>
            <person name="Abouelleil A."/>
            <person name="Alvarado L."/>
            <person name="Chapman S.B."/>
            <person name="Gainer-Dewar J."/>
            <person name="Goldberg J."/>
            <person name="Griggs A."/>
            <person name="Gujja S."/>
            <person name="Hansen M."/>
            <person name="Howarth C."/>
            <person name="Imamovic A."/>
            <person name="Ireland A."/>
            <person name="Larimer J."/>
            <person name="McCowan C."/>
            <person name="Murphy C."/>
            <person name="Pearson M."/>
            <person name="Poon T.W."/>
            <person name="Priest M."/>
            <person name="Roberts A."/>
            <person name="Saif S."/>
            <person name="Shea T."/>
            <person name="Sykes S."/>
            <person name="Wortman J."/>
            <person name="Nusbaum C."/>
            <person name="Birren B."/>
        </authorList>
    </citation>
    <scope>NUCLEOTIDE SEQUENCE [LARGE SCALE GENOMIC DNA]</scope>
    <source>
        <strain evidence="1">APO3</strain>
    </source>
</reference>
<sequence length="108" mass="11722">MAQPTHSGCAPEPNFAGSTCSTYGLPRPTIPDPAIFIASILQGAQLPPAPWLTSSANWSTHGIAQDHLGHQAWQLVRALTLRQLWNDWCAAYHNNILLLPENGVTVVE</sequence>
<feature type="non-terminal residue" evidence="1">
    <location>
        <position position="108"/>
    </location>
</feature>
<dbReference type="VEuPathDB" id="FungiDB:H257_19136"/>
<evidence type="ECO:0000313" key="1">
    <source>
        <dbReference type="EMBL" id="ETV63930.1"/>
    </source>
</evidence>
<dbReference type="RefSeq" id="XP_009846586.1">
    <property type="nucleotide sequence ID" value="XM_009848284.1"/>
</dbReference>
<protein>
    <submittedName>
        <fullName evidence="1">Uncharacterized protein</fullName>
    </submittedName>
</protein>
<dbReference type="GeneID" id="20821132"/>
<name>W4F8W9_APHAT</name>
<organism evidence="1">
    <name type="scientific">Aphanomyces astaci</name>
    <name type="common">Crayfish plague agent</name>
    <dbReference type="NCBI Taxonomy" id="112090"/>
    <lineage>
        <taxon>Eukaryota</taxon>
        <taxon>Sar</taxon>
        <taxon>Stramenopiles</taxon>
        <taxon>Oomycota</taxon>
        <taxon>Saprolegniomycetes</taxon>
        <taxon>Saprolegniales</taxon>
        <taxon>Verrucalvaceae</taxon>
        <taxon>Aphanomyces</taxon>
    </lineage>
</organism>
<gene>
    <name evidence="1" type="ORF">H257_19136</name>
</gene>
<proteinExistence type="predicted"/>
<dbReference type="AlphaFoldDB" id="W4F8W9"/>